<keyword evidence="2 5" id="KW-0028">Amino-acid biosynthesis</keyword>
<dbReference type="InterPro" id="IPR004636">
    <property type="entry name" value="AcOrn/SuccOrn_fam"/>
</dbReference>
<evidence type="ECO:0000313" key="6">
    <source>
        <dbReference type="EMBL" id="MSS64467.1"/>
    </source>
</evidence>
<evidence type="ECO:0000256" key="2">
    <source>
        <dbReference type="ARBA" id="ARBA00022605"/>
    </source>
</evidence>
<dbReference type="PANTHER" id="PTHR11986">
    <property type="entry name" value="AMINOTRANSFERASE CLASS III"/>
    <property type="match status" value="1"/>
</dbReference>
<dbReference type="GO" id="GO:0042802">
    <property type="term" value="F:identical protein binding"/>
    <property type="evidence" value="ECO:0007669"/>
    <property type="project" value="TreeGrafter"/>
</dbReference>
<feature type="binding site" evidence="5">
    <location>
        <position position="279"/>
    </location>
    <ligand>
        <name>pyridoxal 5'-phosphate</name>
        <dbReference type="ChEBI" id="CHEBI:597326"/>
    </ligand>
</feature>
<dbReference type="AlphaFoldDB" id="A0A6L5Y0V5"/>
<dbReference type="RefSeq" id="WP_154519857.1">
    <property type="nucleotide sequence ID" value="NZ_VUMT01000019.1"/>
</dbReference>
<feature type="binding site" evidence="5">
    <location>
        <position position="139"/>
    </location>
    <ligand>
        <name>N(2)-acetyl-L-ornithine</name>
        <dbReference type="ChEBI" id="CHEBI:57805"/>
    </ligand>
</feature>
<sequence length="392" mass="43914">MKDDRNIAENYLIHTYNRYPIVFDYGKGVYLYDDTGKRYLDFASGIGVFALGYGQQEYNQALKAQIDKIIHTSNYFYSAPLANAAKKLVKISNMKRVFFCNSGAEAIEGAIKIARKYGHVKKQLKESEIISLEHSFHGRSTGALALTGNITYQEDFFPLMQGVKFAKLNDIGSVKEKITDKTCAIILEPIQGEGGIYPAKREFLVELRKLCDERDILLIFDEIQCGMGRSGSMYVFQEYGILPDVLTTAKALGCGIPVGAFLVNERAEDILEAGDHGTTYGGNPLACVAVDKVLDLFEKLQITEHVKKLTPYLESRLNELVQNKETVIERRGKGFMQGLELQIPAKGVINKAIENGLIVLLAGTNVIRFLPPLIIEKHHIDEMFEILFEILE</sequence>
<dbReference type="HAMAP" id="MF_01107">
    <property type="entry name" value="ArgD_aminotrans_3"/>
    <property type="match status" value="1"/>
</dbReference>
<feature type="binding site" evidence="5">
    <location>
        <position position="278"/>
    </location>
    <ligand>
        <name>N(2)-acetyl-L-ornithine</name>
        <dbReference type="ChEBI" id="CHEBI:57805"/>
    </ligand>
</feature>
<keyword evidence="3 5" id="KW-0808">Transferase</keyword>
<feature type="binding site" evidence="5">
    <location>
        <begin position="103"/>
        <end position="104"/>
    </location>
    <ligand>
        <name>pyridoxal 5'-phosphate</name>
        <dbReference type="ChEBI" id="CHEBI:597326"/>
    </ligand>
</feature>
<gene>
    <name evidence="5" type="primary">argD</name>
    <name evidence="6" type="ORF">FYJ58_11360</name>
</gene>
<comment type="pathway">
    <text evidence="5">Amino-acid biosynthesis; L-arginine biosynthesis; N(2)-acetyl-L-ornithine from L-glutamate: step 4/4.</text>
</comment>
<comment type="catalytic activity">
    <reaction evidence="5">
        <text>N(2)-acetyl-L-ornithine + 2-oxoglutarate = N-acetyl-L-glutamate 5-semialdehyde + L-glutamate</text>
        <dbReference type="Rhea" id="RHEA:18049"/>
        <dbReference type="ChEBI" id="CHEBI:16810"/>
        <dbReference type="ChEBI" id="CHEBI:29123"/>
        <dbReference type="ChEBI" id="CHEBI:29985"/>
        <dbReference type="ChEBI" id="CHEBI:57805"/>
        <dbReference type="EC" id="2.6.1.11"/>
    </reaction>
</comment>
<dbReference type="PIRSF" id="PIRSF000521">
    <property type="entry name" value="Transaminase_4ab_Lys_Orn"/>
    <property type="match status" value="1"/>
</dbReference>
<evidence type="ECO:0000256" key="5">
    <source>
        <dbReference type="HAMAP-Rule" id="MF_01107"/>
    </source>
</evidence>
<feature type="binding site" evidence="5">
    <location>
        <begin position="221"/>
        <end position="224"/>
    </location>
    <ligand>
        <name>pyridoxal 5'-phosphate</name>
        <dbReference type="ChEBI" id="CHEBI:597326"/>
    </ligand>
</feature>
<protein>
    <recommendedName>
        <fullName evidence="5">Acetylornithine aminotransferase</fullName>
        <shortName evidence="5">ACOAT</shortName>
        <ecNumber evidence="5">2.6.1.11</ecNumber>
    </recommendedName>
</protein>
<dbReference type="GO" id="GO:0030170">
    <property type="term" value="F:pyridoxal phosphate binding"/>
    <property type="evidence" value="ECO:0007669"/>
    <property type="project" value="InterPro"/>
</dbReference>
<dbReference type="GO" id="GO:0006526">
    <property type="term" value="P:L-arginine biosynthetic process"/>
    <property type="evidence" value="ECO:0007669"/>
    <property type="project" value="UniProtKB-UniRule"/>
</dbReference>
<evidence type="ECO:0000256" key="1">
    <source>
        <dbReference type="ARBA" id="ARBA00022576"/>
    </source>
</evidence>
<dbReference type="SUPFAM" id="SSF53383">
    <property type="entry name" value="PLP-dependent transferases"/>
    <property type="match status" value="1"/>
</dbReference>
<dbReference type="GO" id="GO:0005737">
    <property type="term" value="C:cytoplasm"/>
    <property type="evidence" value="ECO:0007669"/>
    <property type="project" value="UniProtKB-SubCell"/>
</dbReference>
<keyword evidence="7" id="KW-1185">Reference proteome</keyword>
<keyword evidence="5" id="KW-0963">Cytoplasm</keyword>
<evidence type="ECO:0000256" key="4">
    <source>
        <dbReference type="ARBA" id="ARBA00022898"/>
    </source>
</evidence>
<dbReference type="InterPro" id="IPR015422">
    <property type="entry name" value="PyrdxlP-dep_Trfase_small"/>
</dbReference>
<dbReference type="InterPro" id="IPR005814">
    <property type="entry name" value="Aminotrans_3"/>
</dbReference>
<dbReference type="InterPro" id="IPR015421">
    <property type="entry name" value="PyrdxlP-dep_Trfase_major"/>
</dbReference>
<feature type="binding site" evidence="5">
    <location>
        <position position="136"/>
    </location>
    <ligand>
        <name>pyridoxal 5'-phosphate</name>
        <dbReference type="ChEBI" id="CHEBI:597326"/>
    </ligand>
</feature>
<dbReference type="UniPathway" id="UPA00068">
    <property type="reaction ID" value="UER00109"/>
</dbReference>
<dbReference type="Gene3D" id="3.40.640.10">
    <property type="entry name" value="Type I PLP-dependent aspartate aminotransferase-like (Major domain)"/>
    <property type="match status" value="1"/>
</dbReference>
<dbReference type="PROSITE" id="PS00600">
    <property type="entry name" value="AA_TRANSFER_CLASS_3"/>
    <property type="match status" value="1"/>
</dbReference>
<comment type="similarity">
    <text evidence="5">Belongs to the class-III pyridoxal-phosphate-dependent aminotransferase family. ArgD subfamily.</text>
</comment>
<dbReference type="NCBIfam" id="TIGR00707">
    <property type="entry name" value="argD"/>
    <property type="match status" value="1"/>
</dbReference>
<comment type="miscellaneous">
    <text evidence="5">May also have succinyldiaminopimelate aminotransferase activity, thus carrying out the corresponding step in lysine biosynthesis.</text>
</comment>
<accession>A0A6L5Y0V5</accession>
<dbReference type="InterPro" id="IPR049704">
    <property type="entry name" value="Aminotrans_3_PPA_site"/>
</dbReference>
<proteinExistence type="inferred from homology"/>
<dbReference type="Gene3D" id="3.90.1150.10">
    <property type="entry name" value="Aspartate Aminotransferase, domain 1"/>
    <property type="match status" value="1"/>
</dbReference>
<feature type="modified residue" description="N6-(pyridoxal phosphate)lysine" evidence="5">
    <location>
        <position position="250"/>
    </location>
</feature>
<dbReference type="PANTHER" id="PTHR11986:SF79">
    <property type="entry name" value="ACETYLORNITHINE AMINOTRANSFERASE, MITOCHONDRIAL"/>
    <property type="match status" value="1"/>
</dbReference>
<keyword evidence="4 5" id="KW-0663">Pyridoxal phosphate</keyword>
<dbReference type="GO" id="GO:0003992">
    <property type="term" value="F:N2-acetyl-L-ornithine:2-oxoglutarate 5-aminotransferase activity"/>
    <property type="evidence" value="ECO:0007669"/>
    <property type="project" value="UniProtKB-UniRule"/>
</dbReference>
<evidence type="ECO:0000313" key="7">
    <source>
        <dbReference type="Proteomes" id="UP000482209"/>
    </source>
</evidence>
<name>A0A6L5Y0V5_9FIRM</name>
<dbReference type="EC" id="2.6.1.11" evidence="5"/>
<dbReference type="InterPro" id="IPR050103">
    <property type="entry name" value="Class-III_PLP-dep_AT"/>
</dbReference>
<dbReference type="FunFam" id="3.40.640.10:FF:000004">
    <property type="entry name" value="Acetylornithine aminotransferase"/>
    <property type="match status" value="1"/>
</dbReference>
<dbReference type="NCBIfam" id="NF002325">
    <property type="entry name" value="PRK01278.1"/>
    <property type="match status" value="1"/>
</dbReference>
<comment type="subcellular location">
    <subcellularLocation>
        <location evidence="5">Cytoplasm</location>
    </subcellularLocation>
</comment>
<comment type="caution">
    <text evidence="6">The sequence shown here is derived from an EMBL/GenBank/DDBJ whole genome shotgun (WGS) entry which is preliminary data.</text>
</comment>
<keyword evidence="5" id="KW-0055">Arginine biosynthesis</keyword>
<dbReference type="InterPro" id="IPR015424">
    <property type="entry name" value="PyrdxlP-dep_Trfase"/>
</dbReference>
<dbReference type="Proteomes" id="UP000482209">
    <property type="component" value="Unassembled WGS sequence"/>
</dbReference>
<dbReference type="Pfam" id="PF00202">
    <property type="entry name" value="Aminotran_3"/>
    <property type="match status" value="1"/>
</dbReference>
<reference evidence="6 7" key="1">
    <citation type="submission" date="2019-08" db="EMBL/GenBank/DDBJ databases">
        <title>In-depth cultivation of the pig gut microbiome towards novel bacterial diversity and tailored functional studies.</title>
        <authorList>
            <person name="Wylensek D."/>
            <person name="Hitch T.C.A."/>
            <person name="Clavel T."/>
        </authorList>
    </citation>
    <scope>NUCLEOTIDE SEQUENCE [LARGE SCALE GENOMIC DNA]</scope>
    <source>
        <strain evidence="6 7">WCA-693-APC-MOT-I</strain>
    </source>
</reference>
<dbReference type="CDD" id="cd00610">
    <property type="entry name" value="OAT_like"/>
    <property type="match status" value="1"/>
</dbReference>
<comment type="subunit">
    <text evidence="5">Homodimer.</text>
</comment>
<keyword evidence="1 5" id="KW-0032">Aminotransferase</keyword>
<comment type="cofactor">
    <cofactor evidence="5">
        <name>pyridoxal 5'-phosphate</name>
        <dbReference type="ChEBI" id="CHEBI:597326"/>
    </cofactor>
    <text evidence="5">Binds 1 pyridoxal phosphate per subunit.</text>
</comment>
<dbReference type="EMBL" id="VUMT01000019">
    <property type="protein sequence ID" value="MSS64467.1"/>
    <property type="molecule type" value="Genomic_DNA"/>
</dbReference>
<organism evidence="6 7">
    <name type="scientific">Velocimicrobium porci</name>
    <dbReference type="NCBI Taxonomy" id="2606634"/>
    <lineage>
        <taxon>Bacteria</taxon>
        <taxon>Bacillati</taxon>
        <taxon>Bacillota</taxon>
        <taxon>Clostridia</taxon>
        <taxon>Lachnospirales</taxon>
        <taxon>Lachnospiraceae</taxon>
        <taxon>Velocimicrobium</taxon>
    </lineage>
</organism>
<evidence type="ECO:0000256" key="3">
    <source>
        <dbReference type="ARBA" id="ARBA00022679"/>
    </source>
</evidence>